<keyword evidence="6" id="KW-0547">Nucleotide-binding</keyword>
<protein>
    <recommendedName>
        <fullName evidence="10">Circadian input-output histidine kinase CikA</fullName>
        <ecNumber evidence="3">2.7.13.3</ecNumber>
    </recommendedName>
</protein>
<dbReference type="Pfam" id="PF02518">
    <property type="entry name" value="HATPase_c"/>
    <property type="match status" value="1"/>
</dbReference>
<keyword evidence="12" id="KW-0175">Coiled coil</keyword>
<evidence type="ECO:0000313" key="15">
    <source>
        <dbReference type="EMBL" id="NMO95087.1"/>
    </source>
</evidence>
<dbReference type="InterPro" id="IPR003661">
    <property type="entry name" value="HisK_dim/P_dom"/>
</dbReference>
<comment type="catalytic activity">
    <reaction evidence="1">
        <text>ATP + protein L-histidine = ADP + protein N-phospho-L-histidine.</text>
        <dbReference type="EC" id="2.7.13.3"/>
    </reaction>
</comment>
<dbReference type="InterPro" id="IPR005467">
    <property type="entry name" value="His_kinase_dom"/>
</dbReference>
<evidence type="ECO:0000256" key="5">
    <source>
        <dbReference type="ARBA" id="ARBA00022679"/>
    </source>
</evidence>
<evidence type="ECO:0000256" key="1">
    <source>
        <dbReference type="ARBA" id="ARBA00000085"/>
    </source>
</evidence>
<dbReference type="RefSeq" id="WP_169503851.1">
    <property type="nucleotide sequence ID" value="NZ_JABBPN010000003.1"/>
</dbReference>
<evidence type="ECO:0000256" key="8">
    <source>
        <dbReference type="ARBA" id="ARBA00022840"/>
    </source>
</evidence>
<feature type="domain" description="Histidine kinase" evidence="13">
    <location>
        <begin position="199"/>
        <end position="423"/>
    </location>
</feature>
<dbReference type="Gene3D" id="3.30.450.40">
    <property type="match status" value="1"/>
</dbReference>
<dbReference type="InterPro" id="IPR036890">
    <property type="entry name" value="HATPase_C_sf"/>
</dbReference>
<dbReference type="EMBL" id="JABBPN010000003">
    <property type="protein sequence ID" value="NMO95087.1"/>
    <property type="molecule type" value="Genomic_DNA"/>
</dbReference>
<dbReference type="Gene3D" id="3.30.565.10">
    <property type="entry name" value="Histidine kinase-like ATPase, C-terminal domain"/>
    <property type="match status" value="1"/>
</dbReference>
<dbReference type="SMART" id="SM00387">
    <property type="entry name" value="HATPase_c"/>
    <property type="match status" value="1"/>
</dbReference>
<dbReference type="PRINTS" id="PR00344">
    <property type="entry name" value="BCTRLSENSOR"/>
</dbReference>
<dbReference type="EC" id="2.7.13.3" evidence="3"/>
<dbReference type="Gene3D" id="3.40.50.2300">
    <property type="match status" value="1"/>
</dbReference>
<dbReference type="SUPFAM" id="SSF55781">
    <property type="entry name" value="GAF domain-like"/>
    <property type="match status" value="1"/>
</dbReference>
<evidence type="ECO:0000256" key="9">
    <source>
        <dbReference type="ARBA" id="ARBA00023012"/>
    </source>
</evidence>
<keyword evidence="16" id="KW-1185">Reference proteome</keyword>
<gene>
    <name evidence="15" type="ORF">HII30_04710</name>
</gene>
<evidence type="ECO:0000256" key="6">
    <source>
        <dbReference type="ARBA" id="ARBA00022741"/>
    </source>
</evidence>
<feature type="domain" description="Response regulatory" evidence="14">
    <location>
        <begin position="443"/>
        <end position="556"/>
    </location>
</feature>
<evidence type="ECO:0000256" key="7">
    <source>
        <dbReference type="ARBA" id="ARBA00022777"/>
    </source>
</evidence>
<keyword evidence="9" id="KW-0902">Two-component regulatory system</keyword>
<keyword evidence="7" id="KW-0418">Kinase</keyword>
<evidence type="ECO:0000259" key="13">
    <source>
        <dbReference type="PROSITE" id="PS50109"/>
    </source>
</evidence>
<dbReference type="GO" id="GO:0005524">
    <property type="term" value="F:ATP binding"/>
    <property type="evidence" value="ECO:0007669"/>
    <property type="project" value="UniProtKB-KW"/>
</dbReference>
<dbReference type="PANTHER" id="PTHR45339:SF5">
    <property type="entry name" value="HISTIDINE KINASE"/>
    <property type="match status" value="1"/>
</dbReference>
<evidence type="ECO:0000256" key="11">
    <source>
        <dbReference type="PROSITE-ProRule" id="PRU00169"/>
    </source>
</evidence>
<feature type="coiled-coil region" evidence="12">
    <location>
        <begin position="155"/>
        <end position="189"/>
    </location>
</feature>
<sequence length="556" mass="62359">MTRNRSGYFRSFDDAAAYIIELLAGLTRADSIFIATNDGITSQIVKSFNRDKTLAREGSCLPYEQSFSSLVKPSLQDPLVIHHLSENPAARNMDSNPSVGDFGFAGVPISYHNGDAFGTLCMFQHHEVPVSDQDLKILSAMSVFLSYVIELDRTVSRQMNRSRNLEKDMQLAEEQVEILQAEAHEANDFTQSKSDFLATMTHEIRNSINGTIGMTDLLQTTDLTEEQEEYLQLLQSSNEALLDLTNNLLDYSKLEAGKAMLDEEPFDIVSMTEDLLYVISPRAFSSNIEVVLDVDKNVPTYLLGDASKVRQILLNFLSNALKFTHEGEIVVTLSSIEGGAPEDTECLHISIRDTGVGIEPDKLNGMFQRYQQLHRKDQNHHYGGTGLGLAIANKLIQLMDGKLNVKSQPGHGTTIELTLYFKRYKGYENLLHDLDPDIFEPMRVLIADDNETSGHILGQLLTCWGIQSTFVQNGMEAQTALSSPEPYDLILLDRSLLHGEDSMLFQKEGVPVSLLAPIGTRLDDEQQSQFSFMTFKPIRRLQLYNALIAFQRRNML</sequence>
<dbReference type="PROSITE" id="PS50109">
    <property type="entry name" value="HIS_KIN"/>
    <property type="match status" value="1"/>
</dbReference>
<dbReference type="Gene3D" id="1.10.287.130">
    <property type="match status" value="1"/>
</dbReference>
<dbReference type="PANTHER" id="PTHR45339">
    <property type="entry name" value="HYBRID SIGNAL TRANSDUCTION HISTIDINE KINASE J"/>
    <property type="match status" value="1"/>
</dbReference>
<accession>A0A848M2G4</accession>
<organism evidence="15 16">
    <name type="scientific">Paenibacillus lemnae</name>
    <dbReference type="NCBI Taxonomy" id="1330551"/>
    <lineage>
        <taxon>Bacteria</taxon>
        <taxon>Bacillati</taxon>
        <taxon>Bacillota</taxon>
        <taxon>Bacilli</taxon>
        <taxon>Bacillales</taxon>
        <taxon>Paenibacillaceae</taxon>
        <taxon>Paenibacillus</taxon>
    </lineage>
</organism>
<dbReference type="GO" id="GO:0000155">
    <property type="term" value="F:phosphorelay sensor kinase activity"/>
    <property type="evidence" value="ECO:0007669"/>
    <property type="project" value="InterPro"/>
</dbReference>
<comment type="caution">
    <text evidence="15">The sequence shown here is derived from an EMBL/GenBank/DDBJ whole genome shotgun (WGS) entry which is preliminary data.</text>
</comment>
<name>A0A848M2G4_PAELE</name>
<dbReference type="FunFam" id="3.30.565.10:FF:000010">
    <property type="entry name" value="Sensor histidine kinase RcsC"/>
    <property type="match status" value="1"/>
</dbReference>
<evidence type="ECO:0000259" key="14">
    <source>
        <dbReference type="PROSITE" id="PS50110"/>
    </source>
</evidence>
<evidence type="ECO:0000313" key="16">
    <source>
        <dbReference type="Proteomes" id="UP000565468"/>
    </source>
</evidence>
<dbReference type="CDD" id="cd16922">
    <property type="entry name" value="HATPase_EvgS-ArcB-TorS-like"/>
    <property type="match status" value="1"/>
</dbReference>
<comment type="similarity">
    <text evidence="2">In the N-terminal section; belongs to the phytochrome family.</text>
</comment>
<dbReference type="CDD" id="cd00082">
    <property type="entry name" value="HisKA"/>
    <property type="match status" value="1"/>
</dbReference>
<dbReference type="InterPro" id="IPR029016">
    <property type="entry name" value="GAF-like_dom_sf"/>
</dbReference>
<dbReference type="SMART" id="SM00388">
    <property type="entry name" value="HisKA"/>
    <property type="match status" value="1"/>
</dbReference>
<dbReference type="AlphaFoldDB" id="A0A848M2G4"/>
<dbReference type="InterPro" id="IPR001789">
    <property type="entry name" value="Sig_transdc_resp-reg_receiver"/>
</dbReference>
<keyword evidence="4 11" id="KW-0597">Phosphoprotein</keyword>
<keyword evidence="8" id="KW-0067">ATP-binding</keyword>
<dbReference type="SUPFAM" id="SSF52172">
    <property type="entry name" value="CheY-like"/>
    <property type="match status" value="1"/>
</dbReference>
<proteinExistence type="inferred from homology"/>
<dbReference type="Pfam" id="PF00512">
    <property type="entry name" value="HisKA"/>
    <property type="match status" value="1"/>
</dbReference>
<evidence type="ECO:0000256" key="2">
    <source>
        <dbReference type="ARBA" id="ARBA00006402"/>
    </source>
</evidence>
<dbReference type="InterPro" id="IPR036097">
    <property type="entry name" value="HisK_dim/P_sf"/>
</dbReference>
<dbReference type="InterPro" id="IPR004358">
    <property type="entry name" value="Sig_transdc_His_kin-like_C"/>
</dbReference>
<keyword evidence="5" id="KW-0808">Transferase</keyword>
<feature type="modified residue" description="4-aspartylphosphate" evidence="11">
    <location>
        <position position="493"/>
    </location>
</feature>
<dbReference type="Proteomes" id="UP000565468">
    <property type="component" value="Unassembled WGS sequence"/>
</dbReference>
<evidence type="ECO:0000256" key="4">
    <source>
        <dbReference type="ARBA" id="ARBA00022553"/>
    </source>
</evidence>
<evidence type="ECO:0000256" key="10">
    <source>
        <dbReference type="ARBA" id="ARBA00074306"/>
    </source>
</evidence>
<evidence type="ECO:0000256" key="3">
    <source>
        <dbReference type="ARBA" id="ARBA00012438"/>
    </source>
</evidence>
<reference evidence="15 16" key="1">
    <citation type="submission" date="2020-04" db="EMBL/GenBank/DDBJ databases">
        <title>Paenibacillus algicola sp. nov., a novel marine bacterium producing alginate lyase.</title>
        <authorList>
            <person name="Huang H."/>
        </authorList>
    </citation>
    <scope>NUCLEOTIDE SEQUENCE [LARGE SCALE GENOMIC DNA]</scope>
    <source>
        <strain evidence="15 16">L7-75</strain>
    </source>
</reference>
<dbReference type="PROSITE" id="PS50110">
    <property type="entry name" value="RESPONSE_REGULATORY"/>
    <property type="match status" value="1"/>
</dbReference>
<dbReference type="InterPro" id="IPR011006">
    <property type="entry name" value="CheY-like_superfamily"/>
</dbReference>
<dbReference type="SUPFAM" id="SSF47384">
    <property type="entry name" value="Homodimeric domain of signal transducing histidine kinase"/>
    <property type="match status" value="1"/>
</dbReference>
<dbReference type="SUPFAM" id="SSF55874">
    <property type="entry name" value="ATPase domain of HSP90 chaperone/DNA topoisomerase II/histidine kinase"/>
    <property type="match status" value="1"/>
</dbReference>
<evidence type="ECO:0000256" key="12">
    <source>
        <dbReference type="SAM" id="Coils"/>
    </source>
</evidence>
<dbReference type="InterPro" id="IPR003594">
    <property type="entry name" value="HATPase_dom"/>
</dbReference>